<sequence>MEKEKKLTGLEHTPLQHDRERYVSTRRLREWRVRKEILRKETSDRQEKRERKETDRGFGDAVGKRNYIAFKFVKQDQGDRKRHVVKTSSDKKGRMDRTKRKLKKASHRENSNKLIEVRISKMVKNARRVV</sequence>
<protein>
    <submittedName>
        <fullName evidence="2">Uncharacterized protein</fullName>
    </submittedName>
</protein>
<feature type="region of interest" description="Disordered" evidence="1">
    <location>
        <begin position="76"/>
        <end position="112"/>
    </location>
</feature>
<dbReference type="AlphaFoldDB" id="A0AAV3XX52"/>
<evidence type="ECO:0000313" key="3">
    <source>
        <dbReference type="Proteomes" id="UP000735302"/>
    </source>
</evidence>
<feature type="region of interest" description="Disordered" evidence="1">
    <location>
        <begin position="39"/>
        <end position="59"/>
    </location>
</feature>
<feature type="compositionally biased region" description="Basic and acidic residues" evidence="1">
    <location>
        <begin position="39"/>
        <end position="58"/>
    </location>
</feature>
<comment type="caution">
    <text evidence="2">The sequence shown here is derived from an EMBL/GenBank/DDBJ whole genome shotgun (WGS) entry which is preliminary data.</text>
</comment>
<name>A0AAV3XX52_9GAST</name>
<gene>
    <name evidence="2" type="ORF">PoB_000192400</name>
</gene>
<reference evidence="2 3" key="1">
    <citation type="journal article" date="2021" name="Elife">
        <title>Chloroplast acquisition without the gene transfer in kleptoplastic sea slugs, Plakobranchus ocellatus.</title>
        <authorList>
            <person name="Maeda T."/>
            <person name="Takahashi S."/>
            <person name="Yoshida T."/>
            <person name="Shimamura S."/>
            <person name="Takaki Y."/>
            <person name="Nagai Y."/>
            <person name="Toyoda A."/>
            <person name="Suzuki Y."/>
            <person name="Arimoto A."/>
            <person name="Ishii H."/>
            <person name="Satoh N."/>
            <person name="Nishiyama T."/>
            <person name="Hasebe M."/>
            <person name="Maruyama T."/>
            <person name="Minagawa J."/>
            <person name="Obokata J."/>
            <person name="Shigenobu S."/>
        </authorList>
    </citation>
    <scope>NUCLEOTIDE SEQUENCE [LARGE SCALE GENOMIC DNA]</scope>
</reference>
<dbReference type="Proteomes" id="UP000735302">
    <property type="component" value="Unassembled WGS sequence"/>
</dbReference>
<proteinExistence type="predicted"/>
<keyword evidence="3" id="KW-1185">Reference proteome</keyword>
<feature type="region of interest" description="Disordered" evidence="1">
    <location>
        <begin position="1"/>
        <end position="20"/>
    </location>
</feature>
<feature type="compositionally biased region" description="Basic residues" evidence="1">
    <location>
        <begin position="97"/>
        <end position="106"/>
    </location>
</feature>
<accession>A0AAV3XX52</accession>
<organism evidence="2 3">
    <name type="scientific">Plakobranchus ocellatus</name>
    <dbReference type="NCBI Taxonomy" id="259542"/>
    <lineage>
        <taxon>Eukaryota</taxon>
        <taxon>Metazoa</taxon>
        <taxon>Spiralia</taxon>
        <taxon>Lophotrochozoa</taxon>
        <taxon>Mollusca</taxon>
        <taxon>Gastropoda</taxon>
        <taxon>Heterobranchia</taxon>
        <taxon>Euthyneura</taxon>
        <taxon>Panpulmonata</taxon>
        <taxon>Sacoglossa</taxon>
        <taxon>Placobranchoidea</taxon>
        <taxon>Plakobranchidae</taxon>
        <taxon>Plakobranchus</taxon>
    </lineage>
</organism>
<evidence type="ECO:0000256" key="1">
    <source>
        <dbReference type="SAM" id="MobiDB-lite"/>
    </source>
</evidence>
<evidence type="ECO:0000313" key="2">
    <source>
        <dbReference type="EMBL" id="GFN75418.1"/>
    </source>
</evidence>
<dbReference type="EMBL" id="BLXT01000264">
    <property type="protein sequence ID" value="GFN75418.1"/>
    <property type="molecule type" value="Genomic_DNA"/>
</dbReference>